<reference evidence="12 14" key="2">
    <citation type="submission" date="2018-05" db="EMBL/GenBank/DDBJ databases">
        <title>Evaluation of testing and processing parameters for the GenePOC Carba assay.</title>
        <authorList>
            <person name="Walsh T.R."/>
        </authorList>
    </citation>
    <scope>NUCLEOTIDE SEQUENCE [LARGE SCALE GENOMIC DNA]</scope>
    <source>
        <strain evidence="12 14">PECIMP</strain>
    </source>
</reference>
<keyword evidence="3 7" id="KW-0645">Protease</keyword>
<organism evidence="12 14">
    <name type="scientific">Enterobacter hormaechei</name>
    <dbReference type="NCBI Taxonomy" id="158836"/>
    <lineage>
        <taxon>Bacteria</taxon>
        <taxon>Pseudomonadati</taxon>
        <taxon>Pseudomonadota</taxon>
        <taxon>Gammaproteobacteria</taxon>
        <taxon>Enterobacterales</taxon>
        <taxon>Enterobacteriaceae</taxon>
        <taxon>Enterobacter</taxon>
        <taxon>Enterobacter cloacae complex</taxon>
    </lineage>
</organism>
<dbReference type="SUPFAM" id="SSF52096">
    <property type="entry name" value="ClpP/crotonase"/>
    <property type="match status" value="1"/>
</dbReference>
<feature type="region of interest" description="Disordered" evidence="10">
    <location>
        <begin position="1"/>
        <end position="20"/>
    </location>
</feature>
<feature type="active site" evidence="7 8">
    <location>
        <position position="125"/>
    </location>
</feature>
<comment type="similarity">
    <text evidence="1 7 9">Belongs to the peptidase S14 family.</text>
</comment>
<evidence type="ECO:0000256" key="2">
    <source>
        <dbReference type="ARBA" id="ARBA00022490"/>
    </source>
</evidence>
<protein>
    <recommendedName>
        <fullName evidence="7 9">ATP-dependent Clp protease proteolytic subunit</fullName>
        <ecNumber evidence="7">3.4.21.92</ecNumber>
    </recommendedName>
    <alternativeName>
        <fullName evidence="7">Endopeptidase Clp</fullName>
    </alternativeName>
</protein>
<dbReference type="AlphaFoldDB" id="A0A144L8X4"/>
<dbReference type="GO" id="GO:0051117">
    <property type="term" value="F:ATPase binding"/>
    <property type="evidence" value="ECO:0007669"/>
    <property type="project" value="TreeGrafter"/>
</dbReference>
<evidence type="ECO:0000256" key="10">
    <source>
        <dbReference type="SAM" id="MobiDB-lite"/>
    </source>
</evidence>
<dbReference type="HAMAP" id="MF_00444">
    <property type="entry name" value="ClpP"/>
    <property type="match status" value="1"/>
</dbReference>
<dbReference type="GO" id="GO:0006515">
    <property type="term" value="P:protein quality control for misfolded or incompletely synthesized proteins"/>
    <property type="evidence" value="ECO:0007669"/>
    <property type="project" value="TreeGrafter"/>
</dbReference>
<gene>
    <name evidence="7" type="primary">clpP</name>
    <name evidence="11" type="ORF">C1O12_00900</name>
    <name evidence="12" type="ORF">DL189_12695</name>
</gene>
<dbReference type="Gene3D" id="3.90.226.10">
    <property type="entry name" value="2-enoyl-CoA Hydratase, Chain A, domain 1"/>
    <property type="match status" value="1"/>
</dbReference>
<dbReference type="EMBL" id="QHMI01000009">
    <property type="protein sequence ID" value="PXB40143.1"/>
    <property type="molecule type" value="Genomic_DNA"/>
</dbReference>
<dbReference type="NCBIfam" id="NF009205">
    <property type="entry name" value="PRK12553.1"/>
    <property type="match status" value="1"/>
</dbReference>
<dbReference type="InterPro" id="IPR001907">
    <property type="entry name" value="ClpP"/>
</dbReference>
<accession>A0A3S0I3L2</accession>
<dbReference type="RefSeq" id="WP_022646928.1">
    <property type="nucleotide sequence ID" value="NZ_AP025764.1"/>
</dbReference>
<dbReference type="Pfam" id="PF00574">
    <property type="entry name" value="CLP_protease"/>
    <property type="match status" value="1"/>
</dbReference>
<dbReference type="Proteomes" id="UP000246375">
    <property type="component" value="Unassembled WGS sequence"/>
</dbReference>
<dbReference type="PRINTS" id="PR00127">
    <property type="entry name" value="CLPPROTEASEP"/>
</dbReference>
<evidence type="ECO:0000256" key="8">
    <source>
        <dbReference type="PROSITE-ProRule" id="PRU10086"/>
    </source>
</evidence>
<evidence type="ECO:0000313" key="13">
    <source>
        <dbReference type="Proteomes" id="UP000244004"/>
    </source>
</evidence>
<keyword evidence="2 7" id="KW-0963">Cytoplasm</keyword>
<dbReference type="PANTHER" id="PTHR10381:SF70">
    <property type="entry name" value="ATP-DEPENDENT CLP PROTEASE PROTEOLYTIC SUBUNIT"/>
    <property type="match status" value="1"/>
</dbReference>
<dbReference type="GO" id="GO:0004176">
    <property type="term" value="F:ATP-dependent peptidase activity"/>
    <property type="evidence" value="ECO:0007669"/>
    <property type="project" value="InterPro"/>
</dbReference>
<dbReference type="EC" id="3.4.21.92" evidence="7"/>
<evidence type="ECO:0000256" key="9">
    <source>
        <dbReference type="RuleBase" id="RU003567"/>
    </source>
</evidence>
<accession>A0A145ZMQ1</accession>
<proteinExistence type="inferred from homology"/>
<name>A0A144L8X4_9ENTR</name>
<feature type="active site" description="Nucleophile" evidence="7">
    <location>
        <position position="100"/>
    </location>
</feature>
<evidence type="ECO:0000256" key="5">
    <source>
        <dbReference type="ARBA" id="ARBA00022825"/>
    </source>
</evidence>
<dbReference type="GO" id="GO:0009368">
    <property type="term" value="C:endopeptidase Clp complex"/>
    <property type="evidence" value="ECO:0007669"/>
    <property type="project" value="TreeGrafter"/>
</dbReference>
<dbReference type="InterPro" id="IPR033135">
    <property type="entry name" value="ClpP_His_AS"/>
</dbReference>
<evidence type="ECO:0000256" key="7">
    <source>
        <dbReference type="HAMAP-Rule" id="MF_00444"/>
    </source>
</evidence>
<evidence type="ECO:0000256" key="4">
    <source>
        <dbReference type="ARBA" id="ARBA00022801"/>
    </source>
</evidence>
<reference evidence="11 13" key="1">
    <citation type="submission" date="2018-01" db="EMBL/GenBank/DDBJ databases">
        <title>Geographic spread and resistance mechanisms of dominant carbapenem-resistant Enterobacter cloacae complex clones ST171 and ST78.</title>
        <authorList>
            <person name="Gomez-Simmonds A."/>
            <person name="Annavajhala M.K."/>
            <person name="Wang Z."/>
            <person name="Macesic N."/>
            <person name="Hu Y."/>
            <person name="Giddins M.J."/>
            <person name="O'Malley A."/>
            <person name="Toussaint N.C."/>
            <person name="Whittier S."/>
            <person name="Torres V.J."/>
            <person name="Uhlemann A.-C."/>
        </authorList>
    </citation>
    <scope>NUCLEOTIDE SEQUENCE [LARGE SCALE GENOMIC DNA]</scope>
    <source>
        <strain evidence="11 13">78</strain>
    </source>
</reference>
<dbReference type="Proteomes" id="UP000244004">
    <property type="component" value="Unassembled WGS sequence"/>
</dbReference>
<evidence type="ECO:0000256" key="6">
    <source>
        <dbReference type="ARBA" id="ARBA00034021"/>
    </source>
</evidence>
<dbReference type="GO" id="GO:0005737">
    <property type="term" value="C:cytoplasm"/>
    <property type="evidence" value="ECO:0007669"/>
    <property type="project" value="UniProtKB-SubCell"/>
</dbReference>
<comment type="subunit">
    <text evidence="7">Fourteen ClpP subunits assemble into 2 heptameric rings which stack back to back to give a disk-like structure with a central cavity, resembling the structure of eukaryotic proteasomes.</text>
</comment>
<comment type="subcellular location">
    <subcellularLocation>
        <location evidence="7">Cytoplasm</location>
    </subcellularLocation>
</comment>
<dbReference type="CDD" id="cd07017">
    <property type="entry name" value="S14_ClpP_2"/>
    <property type="match status" value="1"/>
</dbReference>
<dbReference type="InterPro" id="IPR023562">
    <property type="entry name" value="ClpP/TepA"/>
</dbReference>
<dbReference type="EMBL" id="PNXT01000001">
    <property type="protein sequence ID" value="PTX87037.1"/>
    <property type="molecule type" value="Genomic_DNA"/>
</dbReference>
<comment type="caution">
    <text evidence="12">The sequence shown here is derived from an EMBL/GenBank/DDBJ whole genome shotgun (WGS) entry which is preliminary data.</text>
</comment>
<sequence length="201" mass="22379">MHYTLKSSDDKEKAEGTSGAGALQQKLLESRSIVISGEINQELAQKVITQMILLQSVSNDPIKLYINSQGGHVEAGDTIHDFIKFIRPEVHVIGTGWVASAGITIFLAAKKEHRYSLPNTRFMIHQPLGGVRGQATDIEIEAREIIRMLERVNKLIADATGQPLEKVKKDTDRNFWMSPAEALDYGIVGKLITHYDELNLD</sequence>
<dbReference type="GO" id="GO:0004252">
    <property type="term" value="F:serine-type endopeptidase activity"/>
    <property type="evidence" value="ECO:0007669"/>
    <property type="project" value="UniProtKB-UniRule"/>
</dbReference>
<comment type="function">
    <text evidence="7">Cleaves peptides in various proteins in a process that requires ATP hydrolysis. Has a chymotrypsin-like activity. Plays a major role in the degradation of misfolded proteins.</text>
</comment>
<evidence type="ECO:0000313" key="12">
    <source>
        <dbReference type="EMBL" id="PXB40143.1"/>
    </source>
</evidence>
<accession>A0A144L8X4</accession>
<evidence type="ECO:0000313" key="14">
    <source>
        <dbReference type="Proteomes" id="UP000246375"/>
    </source>
</evidence>
<dbReference type="InterPro" id="IPR029045">
    <property type="entry name" value="ClpP/crotonase-like_dom_sf"/>
</dbReference>
<dbReference type="PROSITE" id="PS00382">
    <property type="entry name" value="CLP_PROTEASE_HIS"/>
    <property type="match status" value="1"/>
</dbReference>
<evidence type="ECO:0000256" key="3">
    <source>
        <dbReference type="ARBA" id="ARBA00022670"/>
    </source>
</evidence>
<evidence type="ECO:0000313" key="11">
    <source>
        <dbReference type="EMBL" id="PTX87037.1"/>
    </source>
</evidence>
<keyword evidence="5 7" id="KW-0720">Serine protease</keyword>
<dbReference type="PANTHER" id="PTHR10381">
    <property type="entry name" value="ATP-DEPENDENT CLP PROTEASE PROTEOLYTIC SUBUNIT"/>
    <property type="match status" value="1"/>
</dbReference>
<comment type="catalytic activity">
    <reaction evidence="6 7 8">
        <text>Hydrolysis of proteins to small peptides in the presence of ATP and magnesium. alpha-casein is the usual test substrate. In the absence of ATP, only oligopeptides shorter than five residues are hydrolyzed (such as succinyl-Leu-Tyr-|-NHMec, and Leu-Tyr-Leu-|-Tyr-Trp, in which cleavage of the -Tyr-|-Leu- and -Tyr-|-Trp bonds also occurs).</text>
        <dbReference type="EC" id="3.4.21.92"/>
    </reaction>
</comment>
<keyword evidence="4 7" id="KW-0378">Hydrolase</keyword>
<evidence type="ECO:0000256" key="1">
    <source>
        <dbReference type="ARBA" id="ARBA00007039"/>
    </source>
</evidence>
<dbReference type="GeneID" id="99704264"/>